<evidence type="ECO:0000256" key="3">
    <source>
        <dbReference type="SAM" id="MobiDB-lite"/>
    </source>
</evidence>
<dbReference type="SUPFAM" id="SSF55486">
    <property type="entry name" value="Metalloproteases ('zincins'), catalytic domain"/>
    <property type="match status" value="1"/>
</dbReference>
<feature type="active site" description="Proton donor" evidence="1">
    <location>
        <position position="451"/>
    </location>
</feature>
<organism evidence="6">
    <name type="scientific">Christensenella massiliensis</name>
    <dbReference type="NCBI Taxonomy" id="1805714"/>
    <lineage>
        <taxon>Bacteria</taxon>
        <taxon>Bacillati</taxon>
        <taxon>Bacillota</taxon>
        <taxon>Clostridia</taxon>
        <taxon>Christensenellales</taxon>
        <taxon>Christensenellaceae</taxon>
        <taxon>Christensenella</taxon>
    </lineage>
</organism>
<dbReference type="PANTHER" id="PTHR45726:SF3">
    <property type="entry name" value="LEUKOTRIENE A-4 HYDROLASE"/>
    <property type="match status" value="1"/>
</dbReference>
<name>A0AAU8ABG7_9FIRM</name>
<feature type="region of interest" description="Disordered" evidence="3">
    <location>
        <begin position="41"/>
        <end position="60"/>
    </location>
</feature>
<feature type="chain" id="PRO_5043885314" evidence="4">
    <location>
        <begin position="22"/>
        <end position="512"/>
    </location>
</feature>
<dbReference type="InterPro" id="IPR014782">
    <property type="entry name" value="Peptidase_M1_dom"/>
</dbReference>
<comment type="cofactor">
    <cofactor evidence="2">
        <name>Zn(2+)</name>
        <dbReference type="ChEBI" id="CHEBI:29105"/>
    </cofactor>
    <text evidence="2">Binds 1 zinc ion per subunit.</text>
</comment>
<feature type="domain" description="Peptidase M1 membrane alanine aminopeptidase" evidence="5">
    <location>
        <begin position="350"/>
        <end position="492"/>
    </location>
</feature>
<dbReference type="GO" id="GO:0008270">
    <property type="term" value="F:zinc ion binding"/>
    <property type="evidence" value="ECO:0007669"/>
    <property type="project" value="InterPro"/>
</dbReference>
<gene>
    <name evidence="6" type="ORF">PUP29_04995</name>
</gene>
<reference evidence="6" key="1">
    <citation type="submission" date="2023-02" db="EMBL/GenBank/DDBJ databases">
        <title>Gut commensal Christensenella minuta modulates host metabolism via a new class of secondary bile acids.</title>
        <authorList>
            <person name="Liu C."/>
        </authorList>
    </citation>
    <scope>NUCLEOTIDE SEQUENCE</scope>
    <source>
        <strain evidence="6">CA70</strain>
    </source>
</reference>
<feature type="active site" description="Proton acceptor" evidence="1">
    <location>
        <position position="360"/>
    </location>
</feature>
<dbReference type="Gene3D" id="1.10.390.10">
    <property type="entry name" value="Neutral Protease Domain 2"/>
    <property type="match status" value="1"/>
</dbReference>
<dbReference type="AlphaFoldDB" id="A0AAU8ABG7"/>
<evidence type="ECO:0000256" key="4">
    <source>
        <dbReference type="SAM" id="SignalP"/>
    </source>
</evidence>
<dbReference type="Pfam" id="PF01433">
    <property type="entry name" value="Peptidase_M1"/>
    <property type="match status" value="1"/>
</dbReference>
<dbReference type="InterPro" id="IPR027268">
    <property type="entry name" value="Peptidase_M4/M1_CTD_sf"/>
</dbReference>
<dbReference type="RefSeq" id="WP_079546861.1">
    <property type="nucleotide sequence ID" value="NZ_CP117826.1"/>
</dbReference>
<dbReference type="PANTHER" id="PTHR45726">
    <property type="entry name" value="LEUKOTRIENE A-4 HYDROLASE"/>
    <property type="match status" value="1"/>
</dbReference>
<feature type="binding site" evidence="2">
    <location>
        <position position="382"/>
    </location>
    <ligand>
        <name>Zn(2+)</name>
        <dbReference type="ChEBI" id="CHEBI:29105"/>
        <note>catalytic</note>
    </ligand>
</feature>
<evidence type="ECO:0000256" key="1">
    <source>
        <dbReference type="PIRSR" id="PIRSR634015-1"/>
    </source>
</evidence>
<dbReference type="EMBL" id="CP117826">
    <property type="protein sequence ID" value="XCC63272.1"/>
    <property type="molecule type" value="Genomic_DNA"/>
</dbReference>
<dbReference type="CDD" id="cd09604">
    <property type="entry name" value="M1_APN_like"/>
    <property type="match status" value="1"/>
</dbReference>
<feature type="binding site" evidence="2">
    <location>
        <position position="359"/>
    </location>
    <ligand>
        <name>Zn(2+)</name>
        <dbReference type="ChEBI" id="CHEBI:29105"/>
        <note>catalytic</note>
    </ligand>
</feature>
<accession>A0AAU8ABG7</accession>
<feature type="signal peptide" evidence="4">
    <location>
        <begin position="1"/>
        <end position="21"/>
    </location>
</feature>
<evidence type="ECO:0000259" key="5">
    <source>
        <dbReference type="Pfam" id="PF01433"/>
    </source>
</evidence>
<evidence type="ECO:0000313" key="6">
    <source>
        <dbReference type="EMBL" id="XCC63272.1"/>
    </source>
</evidence>
<evidence type="ECO:0000256" key="2">
    <source>
        <dbReference type="PIRSR" id="PIRSR634015-3"/>
    </source>
</evidence>
<sequence length="512" mass="56996">MKKVIAAILTAVLLLFCTACQTEKAAKEGGAAVFLPVESGQPERLAEETPAPSSDAIPFPQGGEPINRFDLQFTLDDASHTLVVQEKLKYYNGTGNGLTELYFNLYPNAFQTDGGGIELKTFEIEGEASELAQADGTVWKTELPEELPAGETVGIQMEYIVCIPNINNRFGYQDEVYNLGNCVITPAVYGENGWTVEPYVDLGDAFYTDIADYTAEIEVPDGYMIAAGGTETQPGIFEARNVRDFVFCAGKAYEQRSAEVQGTEIHVFCDKELPETGEFLLDAACKALTLYNELLGRYPYDTLTVVSSGLTGGVSGTEYPTLIMVAPEVPLEQFEMGISGSDGPGREYYEAQLAVTVAHEVAYQWFYGIVGNDQIQDPWLDEGFCRFAEYFYEQEYLPEEIEGFYWKRERFKDTDVMQRGGNENTISDQTKIGGSLYDWLNEPAEYSSGVYDKPAAMLYQMMLQMGGEQFLNALKEYVAVFAWDFVSPGDFRAFWNGKEDFSELFALYMGEA</sequence>
<keyword evidence="2" id="KW-0862">Zinc</keyword>
<keyword evidence="2" id="KW-0479">Metal-binding</keyword>
<keyword evidence="4" id="KW-0732">Signal</keyword>
<dbReference type="GO" id="GO:0008237">
    <property type="term" value="F:metallopeptidase activity"/>
    <property type="evidence" value="ECO:0007669"/>
    <property type="project" value="InterPro"/>
</dbReference>
<dbReference type="InterPro" id="IPR034015">
    <property type="entry name" value="M1_LTA4H"/>
</dbReference>
<proteinExistence type="predicted"/>
<protein>
    <submittedName>
        <fullName evidence="6">M1 family metallopeptidase</fullName>
    </submittedName>
</protein>